<evidence type="ECO:0000256" key="1">
    <source>
        <dbReference type="SAM" id="SignalP"/>
    </source>
</evidence>
<feature type="chain" id="PRO_5019718362" evidence="1">
    <location>
        <begin position="20"/>
        <end position="145"/>
    </location>
</feature>
<dbReference type="InterPro" id="IPR006860">
    <property type="entry name" value="FecR"/>
</dbReference>
<dbReference type="RefSeq" id="WP_121457113.1">
    <property type="nucleotide sequence ID" value="NZ_RBXP01000011.1"/>
</dbReference>
<organism evidence="3 4">
    <name type="scientific">Azonexus fungiphilus</name>
    <dbReference type="NCBI Taxonomy" id="146940"/>
    <lineage>
        <taxon>Bacteria</taxon>
        <taxon>Pseudomonadati</taxon>
        <taxon>Pseudomonadota</taxon>
        <taxon>Betaproteobacteria</taxon>
        <taxon>Rhodocyclales</taxon>
        <taxon>Azonexaceae</taxon>
        <taxon>Azonexus</taxon>
    </lineage>
</organism>
<dbReference type="PANTHER" id="PTHR38731">
    <property type="entry name" value="LIPL45-RELATED LIPOPROTEIN-RELATED"/>
    <property type="match status" value="1"/>
</dbReference>
<dbReference type="OrthoDB" id="369729at2"/>
<evidence type="ECO:0000259" key="2">
    <source>
        <dbReference type="Pfam" id="PF04773"/>
    </source>
</evidence>
<feature type="signal peptide" evidence="1">
    <location>
        <begin position="1"/>
        <end position="19"/>
    </location>
</feature>
<comment type="caution">
    <text evidence="3">The sequence shown here is derived from an EMBL/GenBank/DDBJ whole genome shotgun (WGS) entry which is preliminary data.</text>
</comment>
<sequence length="145" mass="15011">MKHQHLLAVLALASGLAVAAEPPVGFVKTVSGDASLTFAGQSVKAEVGTPVQAGAVLRTGARSSLGVTFRDETVMSFGPDTELTVSEYLYAPGQGQLKMHGKLARGSLNYVSGVIAKLRPDAVAIETPSGTLGIRGTHLLIKVEE</sequence>
<dbReference type="EMBL" id="RBXP01000011">
    <property type="protein sequence ID" value="RKT60601.1"/>
    <property type="molecule type" value="Genomic_DNA"/>
</dbReference>
<reference evidence="3 4" key="1">
    <citation type="submission" date="2018-10" db="EMBL/GenBank/DDBJ databases">
        <title>Genomic Encyclopedia of Type Strains, Phase IV (KMG-IV): sequencing the most valuable type-strain genomes for metagenomic binning, comparative biology and taxonomic classification.</title>
        <authorList>
            <person name="Goeker M."/>
        </authorList>
    </citation>
    <scope>NUCLEOTIDE SEQUENCE [LARGE SCALE GENOMIC DNA]</scope>
    <source>
        <strain evidence="3 4">DSM 23841</strain>
    </source>
</reference>
<keyword evidence="4" id="KW-1185">Reference proteome</keyword>
<dbReference type="Proteomes" id="UP000270626">
    <property type="component" value="Unassembled WGS sequence"/>
</dbReference>
<proteinExistence type="predicted"/>
<feature type="domain" description="FecR protein" evidence="2">
    <location>
        <begin position="56"/>
        <end position="141"/>
    </location>
</feature>
<protein>
    <submittedName>
        <fullName evidence="3">FecR family protein</fullName>
    </submittedName>
</protein>
<dbReference type="AlphaFoldDB" id="A0A495WFY5"/>
<dbReference type="Pfam" id="PF04773">
    <property type="entry name" value="FecR"/>
    <property type="match status" value="1"/>
</dbReference>
<keyword evidence="1" id="KW-0732">Signal</keyword>
<gene>
    <name evidence="3" type="ORF">DFR40_0740</name>
</gene>
<accession>A0A495WFY5</accession>
<name>A0A495WFY5_9RHOO</name>
<evidence type="ECO:0000313" key="4">
    <source>
        <dbReference type="Proteomes" id="UP000270626"/>
    </source>
</evidence>
<evidence type="ECO:0000313" key="3">
    <source>
        <dbReference type="EMBL" id="RKT60601.1"/>
    </source>
</evidence>